<evidence type="ECO:0000256" key="8">
    <source>
        <dbReference type="ARBA" id="ARBA00022989"/>
    </source>
</evidence>
<feature type="transmembrane region" description="Helical" evidence="10">
    <location>
        <begin position="165"/>
        <end position="187"/>
    </location>
</feature>
<evidence type="ECO:0000256" key="2">
    <source>
        <dbReference type="ARBA" id="ARBA00007809"/>
    </source>
</evidence>
<keyword evidence="4" id="KW-1003">Cell membrane</keyword>
<feature type="transmembrane region" description="Helical" evidence="10">
    <location>
        <begin position="48"/>
        <end position="65"/>
    </location>
</feature>
<dbReference type="EMBL" id="KY773684">
    <property type="protein sequence ID" value="AVY53105.1"/>
    <property type="molecule type" value="mRNA"/>
</dbReference>
<evidence type="ECO:0000256" key="11">
    <source>
        <dbReference type="SAM" id="MobiDB-lite"/>
    </source>
</evidence>
<feature type="compositionally biased region" description="Basic and acidic residues" evidence="11">
    <location>
        <begin position="259"/>
        <end position="280"/>
    </location>
</feature>
<dbReference type="InterPro" id="IPR047664">
    <property type="entry name" value="SWEET"/>
</dbReference>
<reference evidence="12" key="1">
    <citation type="submission" date="2017-03" db="EMBL/GenBank/DDBJ databases">
        <title>Cloning and expression analysis of the sweet gene family in the tea plant (Camellia sinensis).</title>
        <authorList>
            <person name="Na Y.L."/>
        </authorList>
    </citation>
    <scope>NUCLEOTIDE SEQUENCE</scope>
</reference>
<dbReference type="GeneID" id="114278853"/>
<feature type="transmembrane region" description="Helical" evidence="10">
    <location>
        <begin position="71"/>
        <end position="94"/>
    </location>
</feature>
<sequence length="297" mass="33197">MEIFGVHHPLVFTFGILGNIVSIFVYLAPLPTFIEICRKKSTLGFQSLPYVVALFSATLWMYYALLKPDAIPLISINSFGCIVETIYIIIFLAYASKKAKNDTAKLLASMNVGLFSVILLITQLLIKESFRVSVIGWICVAISVIVFAAPLSIVFHVVKTRSVEFMPFTLSFFLTLSAIMWFGYGLLKKDWCIALPNIFGFLLGLLQMLLYGIYRNAKEVVKEIKLPEHIISIVMLGTSEVHPVDAQMPSDDDNDGEEGEKHDQTDHNHEKSVDLATHERSQPNMQLDSSVLVMCAA</sequence>
<feature type="transmembrane region" description="Helical" evidence="10">
    <location>
        <begin position="132"/>
        <end position="158"/>
    </location>
</feature>
<comment type="subcellular location">
    <subcellularLocation>
        <location evidence="1 10">Cell membrane</location>
        <topology evidence="1 10">Multi-pass membrane protein</topology>
    </subcellularLocation>
</comment>
<accession>A0A2R4QKC2</accession>
<keyword evidence="8 10" id="KW-1133">Transmembrane helix</keyword>
<dbReference type="Gene3D" id="1.20.1280.290">
    <property type="match status" value="2"/>
</dbReference>
<dbReference type="KEGG" id="csin:114278853"/>
<evidence type="ECO:0000256" key="9">
    <source>
        <dbReference type="ARBA" id="ARBA00023136"/>
    </source>
</evidence>
<dbReference type="OrthoDB" id="409725at2759"/>
<feature type="transmembrane region" description="Helical" evidence="10">
    <location>
        <begin position="106"/>
        <end position="126"/>
    </location>
</feature>
<evidence type="ECO:0000256" key="6">
    <source>
        <dbReference type="ARBA" id="ARBA00022692"/>
    </source>
</evidence>
<dbReference type="GO" id="GO:0005886">
    <property type="term" value="C:plasma membrane"/>
    <property type="evidence" value="ECO:0007669"/>
    <property type="project" value="UniProtKB-SubCell"/>
</dbReference>
<keyword evidence="6 10" id="KW-0812">Transmembrane</keyword>
<keyword evidence="5 10" id="KW-0762">Sugar transport</keyword>
<evidence type="ECO:0000256" key="3">
    <source>
        <dbReference type="ARBA" id="ARBA00022448"/>
    </source>
</evidence>
<keyword evidence="7" id="KW-0677">Repeat</keyword>
<keyword evidence="3 10" id="KW-0813">Transport</keyword>
<feature type="transmembrane region" description="Helical" evidence="10">
    <location>
        <begin position="6"/>
        <end position="27"/>
    </location>
</feature>
<evidence type="ECO:0000313" key="12">
    <source>
        <dbReference type="EMBL" id="AVY53105.1"/>
    </source>
</evidence>
<dbReference type="Pfam" id="PF03083">
    <property type="entry name" value="MtN3_slv"/>
    <property type="match status" value="2"/>
</dbReference>
<protein>
    <recommendedName>
        <fullName evidence="10">Bidirectional sugar transporter SWEET</fullName>
    </recommendedName>
</protein>
<keyword evidence="9 10" id="KW-0472">Membrane</keyword>
<feature type="transmembrane region" description="Helical" evidence="10">
    <location>
        <begin position="193"/>
        <end position="214"/>
    </location>
</feature>
<evidence type="ECO:0000256" key="10">
    <source>
        <dbReference type="RuleBase" id="RU910715"/>
    </source>
</evidence>
<dbReference type="AlphaFoldDB" id="A0A2R4QKC2"/>
<evidence type="ECO:0000256" key="7">
    <source>
        <dbReference type="ARBA" id="ARBA00022737"/>
    </source>
</evidence>
<name>A0A2R4QKC2_CAMSI</name>
<comment type="function">
    <text evidence="10">Mediates both low-affinity uptake and efflux of sugar across the membrane.</text>
</comment>
<dbReference type="PANTHER" id="PTHR10791">
    <property type="entry name" value="RAG1-ACTIVATING PROTEIN 1"/>
    <property type="match status" value="1"/>
</dbReference>
<evidence type="ECO:0000256" key="1">
    <source>
        <dbReference type="ARBA" id="ARBA00004651"/>
    </source>
</evidence>
<proteinExistence type="evidence at transcript level"/>
<dbReference type="GO" id="GO:0051119">
    <property type="term" value="F:sugar transmembrane transporter activity"/>
    <property type="evidence" value="ECO:0007669"/>
    <property type="project" value="InterPro"/>
</dbReference>
<dbReference type="PANTHER" id="PTHR10791:SF222">
    <property type="entry name" value="BIDIRECTIONAL SUGAR TRANSPORTER SWEET15"/>
    <property type="match status" value="1"/>
</dbReference>
<dbReference type="FunFam" id="1.20.1280.290:FF:000003">
    <property type="entry name" value="Bidirectional sugar transporter SWEET"/>
    <property type="match status" value="1"/>
</dbReference>
<dbReference type="FunFam" id="1.20.1280.290:FF:000001">
    <property type="entry name" value="Bidirectional sugar transporter SWEET"/>
    <property type="match status" value="1"/>
</dbReference>
<evidence type="ECO:0000256" key="5">
    <source>
        <dbReference type="ARBA" id="ARBA00022597"/>
    </source>
</evidence>
<dbReference type="InterPro" id="IPR004316">
    <property type="entry name" value="SWEET_rpt"/>
</dbReference>
<feature type="region of interest" description="Disordered" evidence="11">
    <location>
        <begin position="243"/>
        <end position="280"/>
    </location>
</feature>
<organism evidence="12">
    <name type="scientific">Camellia sinensis</name>
    <name type="common">Tea plant</name>
    <name type="synonym">Thea sinensis</name>
    <dbReference type="NCBI Taxonomy" id="4442"/>
    <lineage>
        <taxon>Eukaryota</taxon>
        <taxon>Viridiplantae</taxon>
        <taxon>Streptophyta</taxon>
        <taxon>Embryophyta</taxon>
        <taxon>Tracheophyta</taxon>
        <taxon>Spermatophyta</taxon>
        <taxon>Magnoliopsida</taxon>
        <taxon>eudicotyledons</taxon>
        <taxon>Gunneridae</taxon>
        <taxon>Pentapetalae</taxon>
        <taxon>asterids</taxon>
        <taxon>Ericales</taxon>
        <taxon>Theaceae</taxon>
        <taxon>Camellia</taxon>
    </lineage>
</organism>
<evidence type="ECO:0000256" key="4">
    <source>
        <dbReference type="ARBA" id="ARBA00022475"/>
    </source>
</evidence>
<dbReference type="RefSeq" id="XP_028076790.1">
    <property type="nucleotide sequence ID" value="XM_028220989.1"/>
</dbReference>
<comment type="similarity">
    <text evidence="2 10">Belongs to the SWEET sugar transporter family.</text>
</comment>